<organism evidence="1 2">
    <name type="scientific">Conexibacter stalactiti</name>
    <dbReference type="NCBI Taxonomy" id="1940611"/>
    <lineage>
        <taxon>Bacteria</taxon>
        <taxon>Bacillati</taxon>
        <taxon>Actinomycetota</taxon>
        <taxon>Thermoleophilia</taxon>
        <taxon>Solirubrobacterales</taxon>
        <taxon>Conexibacteraceae</taxon>
        <taxon>Conexibacter</taxon>
    </lineage>
</organism>
<comment type="caution">
    <text evidence="1">The sequence shown here is derived from an EMBL/GenBank/DDBJ whole genome shotgun (WGS) entry which is preliminary data.</text>
</comment>
<sequence>PLSPAGDLAAAAGALAAGAVADGLAAAADATLALQYETLASTPFGLPPAPAARLLGTVANNDADARADAAAGRRFDPSAADAAADVHLSRMRVPLRPPPSSATLLATVAEPAAQLQLAPGPLRFDADGLLLDLPAAPTSLTFLRPLSGAEAPTAVDGDLGAPLLPVVLRELPAPPQPAEQCANATDLVPPSLSQAGRWTFTAVVVVPEAAQDELLVGVELGAPPVPAAHPTLDTEELASTLWRWFSLSGGLREQVGACARGELPGSAIVATVGTLLDPLVAAWEAHWSSAPPDADPAADPRHDLSLRVEWETGPDPLLRAVVLTRADADATTALPEVGWCEPDGSVSALLPDPAGSRAGALAFHPAAPIVRSGPARLQLAWSGLNVAATQRAQVALATRRNARLPNTSPFVTISPRSLAAAVAPALAWPDELRITGESLAAALRDALGQLFGDATGQQLRLQLSYGLPLAESTLRSWLPVALLPAEPLSPALADAIDDTASRWLEATGSPTAGAAWGIGLTLPSAVPGDPPLLTVERLLYELPPA</sequence>
<reference evidence="2" key="1">
    <citation type="submission" date="2023-07" db="EMBL/GenBank/DDBJ databases">
        <title>Conexibacter stalactiti sp. nov., isolated from stalactites in a lava cave and emended description of the genus Conexibacter.</title>
        <authorList>
            <person name="Lee S.D."/>
        </authorList>
    </citation>
    <scope>NUCLEOTIDE SEQUENCE [LARGE SCALE GENOMIC DNA]</scope>
    <source>
        <strain evidence="2">KCTC 39840</strain>
    </source>
</reference>
<keyword evidence="2" id="KW-1185">Reference proteome</keyword>
<evidence type="ECO:0008006" key="3">
    <source>
        <dbReference type="Google" id="ProtNLM"/>
    </source>
</evidence>
<dbReference type="RefSeq" id="WP_318601184.1">
    <property type="nucleotide sequence ID" value="NZ_JAWSTH010000161.1"/>
</dbReference>
<gene>
    <name evidence="1" type="ORF">R7226_30070</name>
</gene>
<feature type="non-terminal residue" evidence="1">
    <location>
        <position position="1"/>
    </location>
</feature>
<dbReference type="Proteomes" id="UP001284601">
    <property type="component" value="Unassembled WGS sequence"/>
</dbReference>
<evidence type="ECO:0000313" key="1">
    <source>
        <dbReference type="EMBL" id="MDW5598646.1"/>
    </source>
</evidence>
<accession>A0ABU4HZG5</accession>
<name>A0ABU4HZG5_9ACTN</name>
<reference evidence="1 2" key="2">
    <citation type="submission" date="2023-10" db="EMBL/GenBank/DDBJ databases">
        <authorList>
            <person name="Han X.F."/>
        </authorList>
    </citation>
    <scope>NUCLEOTIDE SEQUENCE [LARGE SCALE GENOMIC DNA]</scope>
    <source>
        <strain evidence="1 2">KCTC 39840</strain>
    </source>
</reference>
<proteinExistence type="predicted"/>
<protein>
    <recommendedName>
        <fullName evidence="3">Baseplate protein J-like domain-containing protein</fullName>
    </recommendedName>
</protein>
<evidence type="ECO:0000313" key="2">
    <source>
        <dbReference type="Proteomes" id="UP001284601"/>
    </source>
</evidence>
<dbReference type="EMBL" id="JAWSTH010000161">
    <property type="protein sequence ID" value="MDW5598646.1"/>
    <property type="molecule type" value="Genomic_DNA"/>
</dbReference>